<comment type="caution">
    <text evidence="1">The sequence shown here is derived from an EMBL/GenBank/DDBJ whole genome shotgun (WGS) entry which is preliminary data.</text>
</comment>
<dbReference type="RefSeq" id="WP_182922483.1">
    <property type="nucleotide sequence ID" value="NZ_WNXD01000002.1"/>
</dbReference>
<evidence type="ECO:0000313" key="1">
    <source>
        <dbReference type="EMBL" id="MBB2145793.1"/>
    </source>
</evidence>
<reference evidence="1" key="1">
    <citation type="submission" date="2019-11" db="EMBL/GenBank/DDBJ databases">
        <title>Description of Pedobacter sp. LMG 31464T.</title>
        <authorList>
            <person name="Carlier A."/>
            <person name="Qi S."/>
            <person name="Vandamme P."/>
        </authorList>
    </citation>
    <scope>NUCLEOTIDE SEQUENCE</scope>
    <source>
        <strain evidence="1">LMG 31464</strain>
    </source>
</reference>
<organism evidence="1 2">
    <name type="scientific">Pedobacter planticolens</name>
    <dbReference type="NCBI Taxonomy" id="2679964"/>
    <lineage>
        <taxon>Bacteria</taxon>
        <taxon>Pseudomonadati</taxon>
        <taxon>Bacteroidota</taxon>
        <taxon>Sphingobacteriia</taxon>
        <taxon>Sphingobacteriales</taxon>
        <taxon>Sphingobacteriaceae</taxon>
        <taxon>Pedobacter</taxon>
    </lineage>
</organism>
<accession>A0A923DZT0</accession>
<sequence length="164" mass="18175">MKNKKVMYGLLVVVVIVWGIIGYRVFMASGSQELPPVQAALPKREYVQLINHENDTVNLDLAYRDPFSVANGDFIAEAAGNAVGLKNPAPALLMPRTGVNWSTIQYMGYITNPDTKLKVVLISLNGKDLMLAEGQSLNGLRLIKYTGDSVKIEYQKESKYLKLN</sequence>
<keyword evidence="2" id="KW-1185">Reference proteome</keyword>
<dbReference type="Proteomes" id="UP000601055">
    <property type="component" value="Unassembled WGS sequence"/>
</dbReference>
<dbReference type="AlphaFoldDB" id="A0A923DZT0"/>
<proteinExistence type="predicted"/>
<evidence type="ECO:0000313" key="2">
    <source>
        <dbReference type="Proteomes" id="UP000601055"/>
    </source>
</evidence>
<gene>
    <name evidence="1" type="ORF">GM921_09865</name>
</gene>
<dbReference type="EMBL" id="WNXD01000002">
    <property type="protein sequence ID" value="MBB2145793.1"/>
    <property type="molecule type" value="Genomic_DNA"/>
</dbReference>
<name>A0A923DZT0_9SPHI</name>
<protein>
    <submittedName>
        <fullName evidence="1">Uncharacterized protein</fullName>
    </submittedName>
</protein>